<evidence type="ECO:0000259" key="7">
    <source>
        <dbReference type="PROSITE" id="PS50192"/>
    </source>
</evidence>
<protein>
    <recommendedName>
        <fullName evidence="7">t-SNARE coiled-coil homology domain-containing protein</fullName>
    </recommendedName>
</protein>
<feature type="domain" description="T-SNARE coiled-coil homology" evidence="7">
    <location>
        <begin position="135"/>
        <end position="197"/>
    </location>
</feature>
<dbReference type="GO" id="GO:0016020">
    <property type="term" value="C:membrane"/>
    <property type="evidence" value="ECO:0007669"/>
    <property type="project" value="UniProtKB-SubCell"/>
</dbReference>
<dbReference type="Proteomes" id="UP001219525">
    <property type="component" value="Unassembled WGS sequence"/>
</dbReference>
<evidence type="ECO:0000313" key="9">
    <source>
        <dbReference type="Proteomes" id="UP001219525"/>
    </source>
</evidence>
<evidence type="ECO:0000313" key="8">
    <source>
        <dbReference type="EMBL" id="KAJ7220500.1"/>
    </source>
</evidence>
<evidence type="ECO:0000256" key="6">
    <source>
        <dbReference type="SAM" id="Phobius"/>
    </source>
</evidence>
<reference evidence="8" key="1">
    <citation type="submission" date="2023-03" db="EMBL/GenBank/DDBJ databases">
        <title>Massive genome expansion in bonnet fungi (Mycena s.s.) driven by repeated elements and novel gene families across ecological guilds.</title>
        <authorList>
            <consortium name="Lawrence Berkeley National Laboratory"/>
            <person name="Harder C.B."/>
            <person name="Miyauchi S."/>
            <person name="Viragh M."/>
            <person name="Kuo A."/>
            <person name="Thoen E."/>
            <person name="Andreopoulos B."/>
            <person name="Lu D."/>
            <person name="Skrede I."/>
            <person name="Drula E."/>
            <person name="Henrissat B."/>
            <person name="Morin E."/>
            <person name="Kohler A."/>
            <person name="Barry K."/>
            <person name="LaButti K."/>
            <person name="Morin E."/>
            <person name="Salamov A."/>
            <person name="Lipzen A."/>
            <person name="Mereny Z."/>
            <person name="Hegedus B."/>
            <person name="Baldrian P."/>
            <person name="Stursova M."/>
            <person name="Weitz H."/>
            <person name="Taylor A."/>
            <person name="Grigoriev I.V."/>
            <person name="Nagy L.G."/>
            <person name="Martin F."/>
            <person name="Kauserud H."/>
        </authorList>
    </citation>
    <scope>NUCLEOTIDE SEQUENCE</scope>
    <source>
        <strain evidence="8">9144</strain>
    </source>
</reference>
<evidence type="ECO:0000256" key="5">
    <source>
        <dbReference type="ARBA" id="ARBA00023136"/>
    </source>
</evidence>
<keyword evidence="3 6" id="KW-0812">Transmembrane</keyword>
<dbReference type="PANTHER" id="PTHR12791">
    <property type="entry name" value="GOLGI SNARE BET1-RELATED"/>
    <property type="match status" value="1"/>
</dbReference>
<dbReference type="InterPro" id="IPR000727">
    <property type="entry name" value="T_SNARE_dom"/>
</dbReference>
<keyword evidence="2" id="KW-0813">Transport</keyword>
<comment type="subcellular location">
    <subcellularLocation>
        <location evidence="1">Membrane</location>
        <topology evidence="1">Single-pass membrane protein</topology>
    </subcellularLocation>
</comment>
<keyword evidence="9" id="KW-1185">Reference proteome</keyword>
<feature type="transmembrane region" description="Helical" evidence="6">
    <location>
        <begin position="205"/>
        <end position="224"/>
    </location>
</feature>
<dbReference type="PROSITE" id="PS50192">
    <property type="entry name" value="T_SNARE"/>
    <property type="match status" value="1"/>
</dbReference>
<dbReference type="AlphaFoldDB" id="A0AAD6YKI9"/>
<evidence type="ECO:0000256" key="2">
    <source>
        <dbReference type="ARBA" id="ARBA00022448"/>
    </source>
</evidence>
<sequence>MSLAKLTSISTQTLSLLLERQRMQTLPSYSVDPLPAQPDNQHLTQIVQNLNSLRTGILALEAKDGRSEAVTLLRNQHERMHGMLGPGEDEGVQSLELGRPPAPVRLMPSPPPEPVFTPYADDPDAGPETMLQTQRLMMDQQDNQLDILSRSINRQRDISLQINEELDVHTGLLEELDTDLGRTGNMLSGARRRLDRVAKGAKNNGSAVTIGALILLLLILIIVFKT</sequence>
<evidence type="ECO:0000256" key="4">
    <source>
        <dbReference type="ARBA" id="ARBA00022989"/>
    </source>
</evidence>
<dbReference type="Gene3D" id="1.20.5.110">
    <property type="match status" value="1"/>
</dbReference>
<name>A0AAD6YKI9_9AGAR</name>
<dbReference type="EMBL" id="JARJCW010000009">
    <property type="protein sequence ID" value="KAJ7220500.1"/>
    <property type="molecule type" value="Genomic_DNA"/>
</dbReference>
<dbReference type="SUPFAM" id="SSF58038">
    <property type="entry name" value="SNARE fusion complex"/>
    <property type="match status" value="1"/>
</dbReference>
<dbReference type="GO" id="GO:0012505">
    <property type="term" value="C:endomembrane system"/>
    <property type="evidence" value="ECO:0007669"/>
    <property type="project" value="UniProtKB-ARBA"/>
</dbReference>
<dbReference type="CDD" id="cd15859">
    <property type="entry name" value="SNARE_SYN8"/>
    <property type="match status" value="1"/>
</dbReference>
<organism evidence="8 9">
    <name type="scientific">Mycena pura</name>
    <dbReference type="NCBI Taxonomy" id="153505"/>
    <lineage>
        <taxon>Eukaryota</taxon>
        <taxon>Fungi</taxon>
        <taxon>Dikarya</taxon>
        <taxon>Basidiomycota</taxon>
        <taxon>Agaricomycotina</taxon>
        <taxon>Agaricomycetes</taxon>
        <taxon>Agaricomycetidae</taxon>
        <taxon>Agaricales</taxon>
        <taxon>Marasmiineae</taxon>
        <taxon>Mycenaceae</taxon>
        <taxon>Mycena</taxon>
    </lineage>
</organism>
<dbReference type="SMART" id="SM00397">
    <property type="entry name" value="t_SNARE"/>
    <property type="match status" value="1"/>
</dbReference>
<proteinExistence type="predicted"/>
<accession>A0AAD6YKI9</accession>
<dbReference type="GO" id="GO:0005737">
    <property type="term" value="C:cytoplasm"/>
    <property type="evidence" value="ECO:0007669"/>
    <property type="project" value="UniProtKB-ARBA"/>
</dbReference>
<gene>
    <name evidence="8" type="ORF">GGX14DRAFT_431046</name>
</gene>
<evidence type="ECO:0000256" key="3">
    <source>
        <dbReference type="ARBA" id="ARBA00022692"/>
    </source>
</evidence>
<evidence type="ECO:0000256" key="1">
    <source>
        <dbReference type="ARBA" id="ARBA00004167"/>
    </source>
</evidence>
<comment type="caution">
    <text evidence="8">The sequence shown here is derived from an EMBL/GenBank/DDBJ whole genome shotgun (WGS) entry which is preliminary data.</text>
</comment>
<keyword evidence="4 6" id="KW-1133">Transmembrane helix</keyword>
<keyword evidence="5 6" id="KW-0472">Membrane</keyword>